<gene>
    <name evidence="1" type="ORF">ROS62_23260</name>
</gene>
<proteinExistence type="predicted"/>
<protein>
    <submittedName>
        <fullName evidence="1">ALQxL family class IV lanthipeptide</fullName>
    </submittedName>
</protein>
<accession>A0ABU3I3V3</accession>
<keyword evidence="2" id="KW-1185">Reference proteome</keyword>
<organism evidence="1 2">
    <name type="scientific">Streptomyces althioticus subsp. attaecolombicae</name>
    <dbReference type="NCBI Taxonomy" id="3075534"/>
    <lineage>
        <taxon>Bacteria</taxon>
        <taxon>Bacillati</taxon>
        <taxon>Actinomycetota</taxon>
        <taxon>Actinomycetes</taxon>
        <taxon>Kitasatosporales</taxon>
        <taxon>Streptomycetaceae</taxon>
        <taxon>Streptomyces</taxon>
        <taxon>Streptomyces althioticus group</taxon>
    </lineage>
</organism>
<name>A0ABU3I3V3_9ACTN</name>
<dbReference type="Proteomes" id="UP001181313">
    <property type="component" value="Unassembled WGS sequence"/>
</dbReference>
<reference evidence="1" key="1">
    <citation type="submission" date="2024-05" db="EMBL/GenBank/DDBJ databases">
        <title>30 novel species of actinomycetes from the DSMZ collection.</title>
        <authorList>
            <person name="Nouioui I."/>
        </authorList>
    </citation>
    <scope>NUCLEOTIDE SEQUENCE</scope>
    <source>
        <strain evidence="1">DSM 41972</strain>
    </source>
</reference>
<dbReference type="EMBL" id="JAVSGH010000033">
    <property type="protein sequence ID" value="MDT3727640.1"/>
    <property type="molecule type" value="Genomic_DNA"/>
</dbReference>
<dbReference type="RefSeq" id="WP_337675046.1">
    <property type="nucleotide sequence ID" value="NZ_JAVSGH010000033.1"/>
</dbReference>
<comment type="caution">
    <text evidence="1">The sequence shown here is derived from an EMBL/GenBank/DDBJ whole genome shotgun (WGS) entry which is preliminary data.</text>
</comment>
<evidence type="ECO:0000313" key="1">
    <source>
        <dbReference type="EMBL" id="MDT3727640.1"/>
    </source>
</evidence>
<evidence type="ECO:0000313" key="2">
    <source>
        <dbReference type="Proteomes" id="UP001181313"/>
    </source>
</evidence>
<dbReference type="NCBIfam" id="NF038157">
    <property type="entry name" value="lanti_ALQxL"/>
    <property type="match status" value="1"/>
</dbReference>
<sequence length="38" mass="4179">MNIDPDALQLLPDGGSEHDSICTFTCTESCEKTCVFTR</sequence>